<dbReference type="Gene3D" id="3.40.50.300">
    <property type="entry name" value="P-loop containing nucleotide triphosphate hydrolases"/>
    <property type="match status" value="1"/>
</dbReference>
<accession>A0A1I2VQU9</accession>
<dbReference type="SMART" id="SM00382">
    <property type="entry name" value="AAA"/>
    <property type="match status" value="1"/>
</dbReference>
<dbReference type="GO" id="GO:0005524">
    <property type="term" value="F:ATP binding"/>
    <property type="evidence" value="ECO:0007669"/>
    <property type="project" value="UniProtKB-KW"/>
</dbReference>
<protein>
    <submittedName>
        <fullName evidence="4">ABC-2 type transport system ATP-binding protein</fullName>
    </submittedName>
</protein>
<keyword evidence="5" id="KW-1185">Reference proteome</keyword>
<dbReference type="GO" id="GO:0016887">
    <property type="term" value="F:ATP hydrolysis activity"/>
    <property type="evidence" value="ECO:0007669"/>
    <property type="project" value="InterPro"/>
</dbReference>
<dbReference type="PANTHER" id="PTHR43038">
    <property type="entry name" value="ATP-BINDING CASSETTE, SUB-FAMILY H, MEMBER 1"/>
    <property type="match status" value="1"/>
</dbReference>
<dbReference type="AlphaFoldDB" id="A0A1I2VQU9"/>
<dbReference type="InterPro" id="IPR003439">
    <property type="entry name" value="ABC_transporter-like_ATP-bd"/>
</dbReference>
<evidence type="ECO:0000313" key="5">
    <source>
        <dbReference type="Proteomes" id="UP000198752"/>
    </source>
</evidence>
<evidence type="ECO:0000313" key="4">
    <source>
        <dbReference type="EMBL" id="SFG89856.1"/>
    </source>
</evidence>
<dbReference type="PANTHER" id="PTHR43038:SF3">
    <property type="entry name" value="ABC TRANSPORTER G FAMILY MEMBER 20 ISOFORM X1"/>
    <property type="match status" value="1"/>
</dbReference>
<dbReference type="Proteomes" id="UP000198752">
    <property type="component" value="Unassembled WGS sequence"/>
</dbReference>
<reference evidence="5" key="1">
    <citation type="submission" date="2016-10" db="EMBL/GenBank/DDBJ databases">
        <authorList>
            <person name="Varghese N."/>
            <person name="Submissions S."/>
        </authorList>
    </citation>
    <scope>NUCLEOTIDE SEQUENCE [LARGE SCALE GENOMIC DNA]</scope>
    <source>
        <strain evidence="5">ATCC 700379</strain>
    </source>
</reference>
<dbReference type="Pfam" id="PF00005">
    <property type="entry name" value="ABC_tran"/>
    <property type="match status" value="1"/>
</dbReference>
<dbReference type="STRING" id="269670.SAMN02982927_03134"/>
<dbReference type="EMBL" id="FOOY01000028">
    <property type="protein sequence ID" value="SFG89856.1"/>
    <property type="molecule type" value="Genomic_DNA"/>
</dbReference>
<organism evidence="4 5">
    <name type="scientific">Sporolactobacillus nakayamae</name>
    <dbReference type="NCBI Taxonomy" id="269670"/>
    <lineage>
        <taxon>Bacteria</taxon>
        <taxon>Bacillati</taxon>
        <taxon>Bacillota</taxon>
        <taxon>Bacilli</taxon>
        <taxon>Bacillales</taxon>
        <taxon>Sporolactobacillaceae</taxon>
        <taxon>Sporolactobacillus</taxon>
    </lineage>
</organism>
<keyword evidence="2 4" id="KW-0067">ATP-binding</keyword>
<gene>
    <name evidence="4" type="ORF">SAMN02982927_03134</name>
</gene>
<proteinExistence type="predicted"/>
<name>A0A1I2VQU9_9BACL</name>
<evidence type="ECO:0000256" key="1">
    <source>
        <dbReference type="ARBA" id="ARBA00022741"/>
    </source>
</evidence>
<feature type="domain" description="ABC transporter" evidence="3">
    <location>
        <begin position="7"/>
        <end position="233"/>
    </location>
</feature>
<dbReference type="PROSITE" id="PS50893">
    <property type="entry name" value="ABC_TRANSPORTER_2"/>
    <property type="match status" value="1"/>
</dbReference>
<keyword evidence="1" id="KW-0547">Nucleotide-binding</keyword>
<dbReference type="InterPro" id="IPR017871">
    <property type="entry name" value="ABC_transporter-like_CS"/>
</dbReference>
<dbReference type="PROSITE" id="PS00211">
    <property type="entry name" value="ABC_TRANSPORTER_1"/>
    <property type="match status" value="1"/>
</dbReference>
<dbReference type="SUPFAM" id="SSF52540">
    <property type="entry name" value="P-loop containing nucleoside triphosphate hydrolases"/>
    <property type="match status" value="1"/>
</dbReference>
<sequence length="243" mass="27012">MTVSYPVKGEHLHKRYKNQVVLNDVSLTLQEGEIYGLIGPSGAGKTTLVRILLGLEKADSGTVELFEKRPTLNAFRSLGYMAQSDALYNELSAYHNLEFFASIQGMHGKEKKQRIDEVAKAVDLDKDLKKNVSNFSGGMKRRLSLAAALVHSPRLYLLDEPTVGLDPMIRRKLWTLFHYLKGKGATIIVTTHVMDEVAQCDRVGLLSEGKIIAEGAPKELIEHYGVSSVEDIFIVNEKEAAKK</sequence>
<dbReference type="InterPro" id="IPR003593">
    <property type="entry name" value="AAA+_ATPase"/>
</dbReference>
<evidence type="ECO:0000256" key="2">
    <source>
        <dbReference type="ARBA" id="ARBA00022840"/>
    </source>
</evidence>
<evidence type="ECO:0000259" key="3">
    <source>
        <dbReference type="PROSITE" id="PS50893"/>
    </source>
</evidence>
<dbReference type="InterPro" id="IPR027417">
    <property type="entry name" value="P-loop_NTPase"/>
</dbReference>